<reference evidence="1" key="1">
    <citation type="submission" date="2021-08" db="EMBL/GenBank/DDBJ databases">
        <title>Novel anaerobic bacterium isolated from sea squirt in East Sea, Republic of Korea.</title>
        <authorList>
            <person name="Nguyen T.H."/>
            <person name="Li Z."/>
            <person name="Lee Y.-J."/>
            <person name="Ko J."/>
            <person name="Kim S.-G."/>
        </authorList>
    </citation>
    <scope>NUCLEOTIDE SEQUENCE</scope>
    <source>
        <strain evidence="1">KCTC 25031</strain>
    </source>
</reference>
<gene>
    <name evidence="1" type="ORF">K4L44_03360</name>
</gene>
<keyword evidence="2" id="KW-1185">Reference proteome</keyword>
<dbReference type="Proteomes" id="UP000826212">
    <property type="component" value="Chromosome"/>
</dbReference>
<sequence length="125" mass="13345">MKKEVISTTEAPGAIGPYSQATKIGDMIYTSGQLPIDPATGKISPDVEKQTKQVFKNAEAILKAAGSDLSKVIKTSVFLKDLSDFATMNKVYGTFFTEDFPARSTVGGTDLALGALVEIEFIAHI</sequence>
<accession>A0AC61NGY1</accession>
<organism evidence="1 2">
    <name type="scientific">Halosquirtibacter laminarini</name>
    <dbReference type="NCBI Taxonomy" id="3374600"/>
    <lineage>
        <taxon>Bacteria</taxon>
        <taxon>Pseudomonadati</taxon>
        <taxon>Bacteroidota</taxon>
        <taxon>Bacteroidia</taxon>
        <taxon>Marinilabiliales</taxon>
        <taxon>Prolixibacteraceae</taxon>
        <taxon>Halosquirtibacter</taxon>
    </lineage>
</organism>
<protein>
    <submittedName>
        <fullName evidence="1">RidA family protein</fullName>
    </submittedName>
</protein>
<proteinExistence type="predicted"/>
<name>A0AC61NGY1_9BACT</name>
<dbReference type="EMBL" id="CP081303">
    <property type="protein sequence ID" value="QZE14898.1"/>
    <property type="molecule type" value="Genomic_DNA"/>
</dbReference>
<evidence type="ECO:0000313" key="1">
    <source>
        <dbReference type="EMBL" id="QZE14898.1"/>
    </source>
</evidence>
<evidence type="ECO:0000313" key="2">
    <source>
        <dbReference type="Proteomes" id="UP000826212"/>
    </source>
</evidence>